<dbReference type="SMART" id="SM01126">
    <property type="entry name" value="DDE_Tnp_IS1595"/>
    <property type="match status" value="1"/>
</dbReference>
<dbReference type="AlphaFoldDB" id="A0A0J7MXD3"/>
<dbReference type="OrthoDB" id="10052789at2759"/>
<evidence type="ECO:0000259" key="1">
    <source>
        <dbReference type="SMART" id="SM01126"/>
    </source>
</evidence>
<accession>A0A0J7MXD3</accession>
<protein>
    <recommendedName>
        <fullName evidence="1">ISXO2-like transposase domain-containing protein</fullName>
    </recommendedName>
</protein>
<keyword evidence="3" id="KW-1185">Reference proteome</keyword>
<dbReference type="Proteomes" id="UP000036403">
    <property type="component" value="Unassembled WGS sequence"/>
</dbReference>
<sequence length="146" mass="16975">MMRPPRYAFYQQELELGNNTNIVDWSSFCREVCVFWLEDQQNPIGGEGIVVEIDEAKIGKRKYNRGRLITGKWIFGAFERDTGKAFIVPVDDRSRETLLNIIKKWILPGTTIMSDMWRAYDCLNHEGFTHLTVNHSMNFVDPETGK</sequence>
<dbReference type="PANTHER" id="PTHR47163:SF2">
    <property type="entry name" value="SI:DKEY-17M8.2"/>
    <property type="match status" value="1"/>
</dbReference>
<organism evidence="2 3">
    <name type="scientific">Lasius niger</name>
    <name type="common">Black garden ant</name>
    <dbReference type="NCBI Taxonomy" id="67767"/>
    <lineage>
        <taxon>Eukaryota</taxon>
        <taxon>Metazoa</taxon>
        <taxon>Ecdysozoa</taxon>
        <taxon>Arthropoda</taxon>
        <taxon>Hexapoda</taxon>
        <taxon>Insecta</taxon>
        <taxon>Pterygota</taxon>
        <taxon>Neoptera</taxon>
        <taxon>Endopterygota</taxon>
        <taxon>Hymenoptera</taxon>
        <taxon>Apocrita</taxon>
        <taxon>Aculeata</taxon>
        <taxon>Formicoidea</taxon>
        <taxon>Formicidae</taxon>
        <taxon>Formicinae</taxon>
        <taxon>Lasius</taxon>
        <taxon>Lasius</taxon>
    </lineage>
</organism>
<evidence type="ECO:0000313" key="2">
    <source>
        <dbReference type="EMBL" id="KMQ85065.1"/>
    </source>
</evidence>
<dbReference type="PaxDb" id="67767-A0A0J7MXD3"/>
<dbReference type="InterPro" id="IPR053164">
    <property type="entry name" value="IS1016-like_transposase"/>
</dbReference>
<gene>
    <name evidence="2" type="ORF">RF55_16639</name>
</gene>
<dbReference type="PANTHER" id="PTHR47163">
    <property type="entry name" value="DDE_TNP_IS1595 DOMAIN-CONTAINING PROTEIN"/>
    <property type="match status" value="1"/>
</dbReference>
<reference evidence="2 3" key="1">
    <citation type="submission" date="2015-04" db="EMBL/GenBank/DDBJ databases">
        <title>Lasius niger genome sequencing.</title>
        <authorList>
            <person name="Konorov E.A."/>
            <person name="Nikitin M.A."/>
            <person name="Kirill M.V."/>
            <person name="Chang P."/>
        </authorList>
    </citation>
    <scope>NUCLEOTIDE SEQUENCE [LARGE SCALE GENOMIC DNA]</scope>
    <source>
        <tissue evidence="2">Whole</tissue>
    </source>
</reference>
<dbReference type="Pfam" id="PF12762">
    <property type="entry name" value="DDE_Tnp_IS1595"/>
    <property type="match status" value="1"/>
</dbReference>
<dbReference type="EMBL" id="LBMM01014752">
    <property type="protein sequence ID" value="KMQ85065.1"/>
    <property type="molecule type" value="Genomic_DNA"/>
</dbReference>
<dbReference type="InterPro" id="IPR024445">
    <property type="entry name" value="Tnp_ISXO2-like"/>
</dbReference>
<name>A0A0J7MXD3_LASNI</name>
<evidence type="ECO:0000313" key="3">
    <source>
        <dbReference type="Proteomes" id="UP000036403"/>
    </source>
</evidence>
<proteinExistence type="predicted"/>
<feature type="domain" description="ISXO2-like transposase" evidence="1">
    <location>
        <begin position="43"/>
        <end position="141"/>
    </location>
</feature>
<comment type="caution">
    <text evidence="2">The sequence shown here is derived from an EMBL/GenBank/DDBJ whole genome shotgun (WGS) entry which is preliminary data.</text>
</comment>